<dbReference type="InterPro" id="IPR029063">
    <property type="entry name" value="SAM-dependent_MTases_sf"/>
</dbReference>
<keyword evidence="13" id="KW-1185">Reference proteome</keyword>
<dbReference type="EMBL" id="SNXZ01000002">
    <property type="protein sequence ID" value="TDQ00648.1"/>
    <property type="molecule type" value="Genomic_DNA"/>
</dbReference>
<dbReference type="Pfam" id="PF01135">
    <property type="entry name" value="PCMT"/>
    <property type="match status" value="1"/>
</dbReference>
<dbReference type="PANTHER" id="PTHR11579">
    <property type="entry name" value="PROTEIN-L-ISOASPARTATE O-METHYLTRANSFERASE"/>
    <property type="match status" value="1"/>
</dbReference>
<comment type="similarity">
    <text evidence="2">Belongs to the methyltransferase superfamily. L-isoaspartyl/D-aspartyl protein methyltransferase family.</text>
</comment>
<dbReference type="InterPro" id="IPR000682">
    <property type="entry name" value="PCMT"/>
</dbReference>
<dbReference type="OrthoDB" id="4035289at2"/>
<protein>
    <recommendedName>
        <fullName evidence="4">Protein-L-isoaspartate O-methyltransferase</fullName>
        <ecNumber evidence="3">2.1.1.77</ecNumber>
    </recommendedName>
    <alternativeName>
        <fullName evidence="11">L-isoaspartyl protein carboxyl methyltransferase</fullName>
    </alternativeName>
    <alternativeName>
        <fullName evidence="9">Protein L-isoaspartyl methyltransferase</fullName>
    </alternativeName>
    <alternativeName>
        <fullName evidence="10">Protein-beta-aspartate methyltransferase</fullName>
    </alternativeName>
</protein>
<evidence type="ECO:0000256" key="2">
    <source>
        <dbReference type="ARBA" id="ARBA00005369"/>
    </source>
</evidence>
<accession>A0A4R6SI67</accession>
<dbReference type="Gene3D" id="3.40.50.150">
    <property type="entry name" value="Vaccinia Virus protein VP39"/>
    <property type="match status" value="1"/>
</dbReference>
<evidence type="ECO:0000256" key="6">
    <source>
        <dbReference type="ARBA" id="ARBA00022603"/>
    </source>
</evidence>
<dbReference type="AlphaFoldDB" id="A0A4R6SI67"/>
<keyword evidence="7 12" id="KW-0808">Transferase</keyword>
<dbReference type="Proteomes" id="UP000295444">
    <property type="component" value="Unassembled WGS sequence"/>
</dbReference>
<dbReference type="GO" id="GO:0005737">
    <property type="term" value="C:cytoplasm"/>
    <property type="evidence" value="ECO:0007669"/>
    <property type="project" value="UniProtKB-SubCell"/>
</dbReference>
<evidence type="ECO:0000313" key="12">
    <source>
        <dbReference type="EMBL" id="TDQ00648.1"/>
    </source>
</evidence>
<evidence type="ECO:0000256" key="3">
    <source>
        <dbReference type="ARBA" id="ARBA00011890"/>
    </source>
</evidence>
<keyword evidence="5" id="KW-0963">Cytoplasm</keyword>
<dbReference type="GO" id="GO:0004719">
    <property type="term" value="F:protein-L-isoaspartate (D-aspartate) O-methyltransferase activity"/>
    <property type="evidence" value="ECO:0007669"/>
    <property type="project" value="UniProtKB-EC"/>
</dbReference>
<dbReference type="SUPFAM" id="SSF53335">
    <property type="entry name" value="S-adenosyl-L-methionine-dependent methyltransferases"/>
    <property type="match status" value="1"/>
</dbReference>
<evidence type="ECO:0000256" key="11">
    <source>
        <dbReference type="ARBA" id="ARBA00031350"/>
    </source>
</evidence>
<dbReference type="CDD" id="cd02440">
    <property type="entry name" value="AdoMet_MTases"/>
    <property type="match status" value="1"/>
</dbReference>
<keyword evidence="6 12" id="KW-0489">Methyltransferase</keyword>
<reference evidence="12 13" key="1">
    <citation type="submission" date="2019-03" db="EMBL/GenBank/DDBJ databases">
        <title>Genomic Encyclopedia of Type Strains, Phase IV (KMG-IV): sequencing the most valuable type-strain genomes for metagenomic binning, comparative biology and taxonomic classification.</title>
        <authorList>
            <person name="Goeker M."/>
        </authorList>
    </citation>
    <scope>NUCLEOTIDE SEQUENCE [LARGE SCALE GENOMIC DNA]</scope>
    <source>
        <strain evidence="12 13">DSM 45361</strain>
    </source>
</reference>
<evidence type="ECO:0000256" key="5">
    <source>
        <dbReference type="ARBA" id="ARBA00022490"/>
    </source>
</evidence>
<organism evidence="12 13">
    <name type="scientific">Labedaea rhizosphaerae</name>
    <dbReference type="NCBI Taxonomy" id="598644"/>
    <lineage>
        <taxon>Bacteria</taxon>
        <taxon>Bacillati</taxon>
        <taxon>Actinomycetota</taxon>
        <taxon>Actinomycetes</taxon>
        <taxon>Pseudonocardiales</taxon>
        <taxon>Pseudonocardiaceae</taxon>
        <taxon>Labedaea</taxon>
    </lineage>
</organism>
<evidence type="ECO:0000256" key="4">
    <source>
        <dbReference type="ARBA" id="ARBA00013346"/>
    </source>
</evidence>
<evidence type="ECO:0000256" key="7">
    <source>
        <dbReference type="ARBA" id="ARBA00022679"/>
    </source>
</evidence>
<dbReference type="RefSeq" id="WP_133849334.1">
    <property type="nucleotide sequence ID" value="NZ_SNXZ01000002.1"/>
</dbReference>
<evidence type="ECO:0000256" key="10">
    <source>
        <dbReference type="ARBA" id="ARBA00031323"/>
    </source>
</evidence>
<evidence type="ECO:0000256" key="9">
    <source>
        <dbReference type="ARBA" id="ARBA00030757"/>
    </source>
</evidence>
<comment type="caution">
    <text evidence="12">The sequence shown here is derived from an EMBL/GenBank/DDBJ whole genome shotgun (WGS) entry which is preliminary data.</text>
</comment>
<comment type="subcellular location">
    <subcellularLocation>
        <location evidence="1">Cytoplasm</location>
    </subcellularLocation>
</comment>
<gene>
    <name evidence="12" type="ORF">EV186_102509</name>
</gene>
<evidence type="ECO:0000313" key="13">
    <source>
        <dbReference type="Proteomes" id="UP000295444"/>
    </source>
</evidence>
<dbReference type="GO" id="GO:0032259">
    <property type="term" value="P:methylation"/>
    <property type="evidence" value="ECO:0007669"/>
    <property type="project" value="UniProtKB-KW"/>
</dbReference>
<dbReference type="InterPro" id="IPR027573">
    <property type="entry name" value="Methyltran_FxLD"/>
</dbReference>
<name>A0A4R6SI67_LABRH</name>
<evidence type="ECO:0000256" key="8">
    <source>
        <dbReference type="ARBA" id="ARBA00022691"/>
    </source>
</evidence>
<proteinExistence type="inferred from homology"/>
<keyword evidence="8" id="KW-0949">S-adenosyl-L-methionine</keyword>
<evidence type="ECO:0000256" key="1">
    <source>
        <dbReference type="ARBA" id="ARBA00004496"/>
    </source>
</evidence>
<dbReference type="PANTHER" id="PTHR11579:SF0">
    <property type="entry name" value="PROTEIN-L-ISOASPARTATE(D-ASPARTATE) O-METHYLTRANSFERASE"/>
    <property type="match status" value="1"/>
</dbReference>
<dbReference type="EC" id="2.1.1.77" evidence="3"/>
<dbReference type="NCBIfam" id="TIGR04364">
    <property type="entry name" value="methyltran_FxLD"/>
    <property type="match status" value="1"/>
</dbReference>
<sequence length="399" mass="43425">MIRALREMGAVRSDRVAEVFRAVPRHWFTPGAPLDKAYAPRDAVHMKHDEQGRPISTVSSPQLQGSMLEQADIQPGMSALEIGSGGVNAAMMSWLTGPEGRVVTVDIDPDVTARARQLLDAAGYQRVQVVLADADNGVPEHASYDRIIVTVGAWDIPPAWVEQLAPGGRLVVPLRMRGLTRSLELVREGNHLVSRSSLMCGFVAMQGAGANGGQMLPIRDGKAELQFDDGWPGPERPALEGALDTSRVDAWSAVMVGGMESLDLLQLRLATTFSGFGRLAADEDQRPVLVEQGCIFFDSAVALPDSFAYLVARRSAGGSELGVHAFGPHAQDLAEAMVEQIQVWDQRYRGGPDPDFAIWPRDTPDDELPDGLVIDKRRCRISISWPPTTNRPHPHNIPK</sequence>